<dbReference type="RefSeq" id="WP_151120121.1">
    <property type="nucleotide sequence ID" value="NZ_CP042582.1"/>
</dbReference>
<dbReference type="KEGG" id="hadh:FRZ61_48010"/>
<evidence type="ECO:0000256" key="2">
    <source>
        <dbReference type="ARBA" id="ARBA00023002"/>
    </source>
</evidence>
<dbReference type="CDD" id="cd05233">
    <property type="entry name" value="SDR_c"/>
    <property type="match status" value="1"/>
</dbReference>
<dbReference type="EMBL" id="CP042582">
    <property type="protein sequence ID" value="QEX24859.1"/>
    <property type="molecule type" value="Genomic_DNA"/>
</dbReference>
<dbReference type="OrthoDB" id="9789398at2"/>
<name>A0A5J6N4U2_9PROT</name>
<dbReference type="PRINTS" id="PR00081">
    <property type="entry name" value="GDHRDH"/>
</dbReference>
<dbReference type="InterPro" id="IPR036291">
    <property type="entry name" value="NAD(P)-bd_dom_sf"/>
</dbReference>
<protein>
    <submittedName>
        <fullName evidence="4">Short-chain dehydrogenase</fullName>
    </submittedName>
</protein>
<dbReference type="NCBIfam" id="NF005559">
    <property type="entry name" value="PRK07231.1"/>
    <property type="match status" value="1"/>
</dbReference>
<feature type="domain" description="Ketoreductase" evidence="3">
    <location>
        <begin position="8"/>
        <end position="229"/>
    </location>
</feature>
<dbReference type="PANTHER" id="PTHR43477">
    <property type="entry name" value="DIHYDROANTICAPSIN 7-DEHYDROGENASE"/>
    <property type="match status" value="1"/>
</dbReference>
<organism evidence="4 5">
    <name type="scientific">Hypericibacter adhaerens</name>
    <dbReference type="NCBI Taxonomy" id="2602016"/>
    <lineage>
        <taxon>Bacteria</taxon>
        <taxon>Pseudomonadati</taxon>
        <taxon>Pseudomonadota</taxon>
        <taxon>Alphaproteobacteria</taxon>
        <taxon>Rhodospirillales</taxon>
        <taxon>Dongiaceae</taxon>
        <taxon>Hypericibacter</taxon>
    </lineage>
</organism>
<dbReference type="InterPro" id="IPR002347">
    <property type="entry name" value="SDR_fam"/>
</dbReference>
<keyword evidence="5" id="KW-1185">Reference proteome</keyword>
<dbReference type="Pfam" id="PF13561">
    <property type="entry name" value="adh_short_C2"/>
    <property type="match status" value="1"/>
</dbReference>
<dbReference type="SUPFAM" id="SSF51735">
    <property type="entry name" value="NAD(P)-binding Rossmann-fold domains"/>
    <property type="match status" value="1"/>
</dbReference>
<evidence type="ECO:0000313" key="5">
    <source>
        <dbReference type="Proteomes" id="UP000325797"/>
    </source>
</evidence>
<accession>A0A5J6N4U2</accession>
<evidence type="ECO:0000313" key="4">
    <source>
        <dbReference type="EMBL" id="QEX24859.1"/>
    </source>
</evidence>
<dbReference type="GO" id="GO:0016491">
    <property type="term" value="F:oxidoreductase activity"/>
    <property type="evidence" value="ECO:0007669"/>
    <property type="project" value="UniProtKB-KW"/>
</dbReference>
<reference evidence="4 5" key="1">
    <citation type="submission" date="2019-08" db="EMBL/GenBank/DDBJ databases">
        <title>Hyperibacter terrae gen. nov., sp. nov. and Hyperibacter viscosus sp. nov., two new members in the family Rhodospirillaceae isolated from the rhizosphere of Hypericum perforatum.</title>
        <authorList>
            <person name="Noviana Z."/>
        </authorList>
    </citation>
    <scope>NUCLEOTIDE SEQUENCE [LARGE SCALE GENOMIC DNA]</scope>
    <source>
        <strain evidence="4 5">R5959</strain>
    </source>
</reference>
<dbReference type="Proteomes" id="UP000325797">
    <property type="component" value="Chromosome"/>
</dbReference>
<sequence>MSDRLKGQVIAITGGAAGIGLAVANAAVREGAKVALIDLDGDLAGRSAGALRKQGHEAAGFGADVTNAAGIAAALDSAGQAVGPLSGLVNNAGIAGFGSVHEADPKAWDRIMAVNVTGTFLASKAVLPGMLARRKGSIVNFGSVAGVVGIPTMAAYCAAKGAIVNLTRQMAADYSGKGVRVNAVCPGTVASTGMGQQLLGSDTSPETQARRLAKYPIGRFGNPEDIAEAVVFLLSDQAAFVSGAAFAVDGGMTAI</sequence>
<gene>
    <name evidence="4" type="ORF">FRZ61_48010</name>
</gene>
<dbReference type="FunFam" id="3.40.50.720:FF:000084">
    <property type="entry name" value="Short-chain dehydrogenase reductase"/>
    <property type="match status" value="1"/>
</dbReference>
<keyword evidence="2" id="KW-0560">Oxidoreductase</keyword>
<dbReference type="InterPro" id="IPR051122">
    <property type="entry name" value="SDR_DHRS6-like"/>
</dbReference>
<dbReference type="AlphaFoldDB" id="A0A5J6N4U2"/>
<dbReference type="Gene3D" id="3.40.50.720">
    <property type="entry name" value="NAD(P)-binding Rossmann-like Domain"/>
    <property type="match status" value="1"/>
</dbReference>
<comment type="similarity">
    <text evidence="1">Belongs to the short-chain dehydrogenases/reductases (SDR) family.</text>
</comment>
<evidence type="ECO:0000259" key="3">
    <source>
        <dbReference type="SMART" id="SM00822"/>
    </source>
</evidence>
<dbReference type="PRINTS" id="PR00080">
    <property type="entry name" value="SDRFAMILY"/>
</dbReference>
<evidence type="ECO:0000256" key="1">
    <source>
        <dbReference type="ARBA" id="ARBA00006484"/>
    </source>
</evidence>
<dbReference type="InterPro" id="IPR057326">
    <property type="entry name" value="KR_dom"/>
</dbReference>
<proteinExistence type="inferred from homology"/>
<dbReference type="InterPro" id="IPR020904">
    <property type="entry name" value="Sc_DH/Rdtase_CS"/>
</dbReference>
<dbReference type="SMART" id="SM00822">
    <property type="entry name" value="PKS_KR"/>
    <property type="match status" value="1"/>
</dbReference>
<dbReference type="PANTHER" id="PTHR43477:SF1">
    <property type="entry name" value="DIHYDROANTICAPSIN 7-DEHYDROGENASE"/>
    <property type="match status" value="1"/>
</dbReference>
<dbReference type="PROSITE" id="PS00061">
    <property type="entry name" value="ADH_SHORT"/>
    <property type="match status" value="1"/>
</dbReference>